<keyword evidence="3" id="KW-1185">Reference proteome</keyword>
<name>A0A2Z6RIF0_9GLOM</name>
<gene>
    <name evidence="2" type="ORF">RCL2_000075600</name>
    <name evidence="1" type="ORF">RclHR1_00460014</name>
</gene>
<proteinExistence type="predicted"/>
<dbReference type="Proteomes" id="UP000247702">
    <property type="component" value="Unassembled WGS sequence"/>
</dbReference>
<dbReference type="EMBL" id="BLAL01000005">
    <property type="protein sequence ID" value="GES73213.1"/>
    <property type="molecule type" value="Genomic_DNA"/>
</dbReference>
<protein>
    <submittedName>
        <fullName evidence="1">Uncharacterized protein</fullName>
    </submittedName>
</protein>
<evidence type="ECO:0000313" key="2">
    <source>
        <dbReference type="EMBL" id="GES73213.1"/>
    </source>
</evidence>
<comment type="caution">
    <text evidence="1">The sequence shown here is derived from an EMBL/GenBank/DDBJ whole genome shotgun (WGS) entry which is preliminary data.</text>
</comment>
<dbReference type="OrthoDB" id="2319705at2759"/>
<evidence type="ECO:0000313" key="1">
    <source>
        <dbReference type="EMBL" id="GBC02376.1"/>
    </source>
</evidence>
<dbReference type="EMBL" id="BEXD01003826">
    <property type="protein sequence ID" value="GBC02376.1"/>
    <property type="molecule type" value="Genomic_DNA"/>
</dbReference>
<sequence length="228" mass="26778">MSNFVDEASLMVAKSQSIITRLHEDYPRISDLLEYNRRATIGFLKANGALHGYTITHMFEVPYTGYDDGVKVWEDYRTEIEAYVEDLCRKLKTKDGKSYSEELYGARNALAEHIHEKYFNELPRWPDVGVVNKRKIYLSIGGTYESGAYYLVWNCMGYIEVIDRRPELRKYMAEFRGDPEIKLLIVDLDRLKELEKLVSYESLEFAKKMIDEKEQGRDQRSLTWEALK</sequence>
<dbReference type="AlphaFoldDB" id="A0A2Z6RIF0"/>
<reference evidence="2" key="2">
    <citation type="submission" date="2019-10" db="EMBL/GenBank/DDBJ databases">
        <title>Conservation and host-specific expression of non-tandemly repeated heterogenous ribosome RNA gene in arbuscular mycorrhizal fungi.</title>
        <authorList>
            <person name="Maeda T."/>
            <person name="Kobayashi Y."/>
            <person name="Nakagawa T."/>
            <person name="Ezawa T."/>
            <person name="Yamaguchi K."/>
            <person name="Bino T."/>
            <person name="Nishimoto Y."/>
            <person name="Shigenobu S."/>
            <person name="Kawaguchi M."/>
        </authorList>
    </citation>
    <scope>NUCLEOTIDE SEQUENCE</scope>
    <source>
        <strain evidence="2">HR1</strain>
    </source>
</reference>
<accession>A0A2Z6RIF0</accession>
<evidence type="ECO:0000313" key="3">
    <source>
        <dbReference type="Proteomes" id="UP000247702"/>
    </source>
</evidence>
<organism evidence="1 3">
    <name type="scientific">Rhizophagus clarus</name>
    <dbReference type="NCBI Taxonomy" id="94130"/>
    <lineage>
        <taxon>Eukaryota</taxon>
        <taxon>Fungi</taxon>
        <taxon>Fungi incertae sedis</taxon>
        <taxon>Mucoromycota</taxon>
        <taxon>Glomeromycotina</taxon>
        <taxon>Glomeromycetes</taxon>
        <taxon>Glomerales</taxon>
        <taxon>Glomeraceae</taxon>
        <taxon>Rhizophagus</taxon>
    </lineage>
</organism>
<reference evidence="1 3" key="1">
    <citation type="submission" date="2017-11" db="EMBL/GenBank/DDBJ databases">
        <title>The genome of Rhizophagus clarus HR1 reveals common genetic basis of auxotrophy among arbuscular mycorrhizal fungi.</title>
        <authorList>
            <person name="Kobayashi Y."/>
        </authorList>
    </citation>
    <scope>NUCLEOTIDE SEQUENCE [LARGE SCALE GENOMIC DNA]</scope>
    <source>
        <strain evidence="1 3">HR1</strain>
    </source>
</reference>
<dbReference type="Proteomes" id="UP000615446">
    <property type="component" value="Unassembled WGS sequence"/>
</dbReference>